<accession>A0ABQ5DXN8</accession>
<evidence type="ECO:0000259" key="5">
    <source>
        <dbReference type="Pfam" id="PF13976"/>
    </source>
</evidence>
<feature type="region of interest" description="Disordered" evidence="3">
    <location>
        <begin position="105"/>
        <end position="160"/>
    </location>
</feature>
<dbReference type="InterPro" id="IPR013103">
    <property type="entry name" value="RVT_2"/>
</dbReference>
<protein>
    <submittedName>
        <fullName evidence="6">Retrovirus-related pol polyprotein from transposon TNT 1-94</fullName>
    </submittedName>
</protein>
<evidence type="ECO:0000256" key="1">
    <source>
        <dbReference type="ARBA" id="ARBA00022723"/>
    </source>
</evidence>
<organism evidence="6 7">
    <name type="scientific">Tanacetum coccineum</name>
    <dbReference type="NCBI Taxonomy" id="301880"/>
    <lineage>
        <taxon>Eukaryota</taxon>
        <taxon>Viridiplantae</taxon>
        <taxon>Streptophyta</taxon>
        <taxon>Embryophyta</taxon>
        <taxon>Tracheophyta</taxon>
        <taxon>Spermatophyta</taxon>
        <taxon>Magnoliopsida</taxon>
        <taxon>eudicotyledons</taxon>
        <taxon>Gunneridae</taxon>
        <taxon>Pentapetalae</taxon>
        <taxon>asterids</taxon>
        <taxon>campanulids</taxon>
        <taxon>Asterales</taxon>
        <taxon>Asteraceae</taxon>
        <taxon>Asteroideae</taxon>
        <taxon>Anthemideae</taxon>
        <taxon>Anthemidinae</taxon>
        <taxon>Tanacetum</taxon>
    </lineage>
</organism>
<dbReference type="CDD" id="cd09272">
    <property type="entry name" value="RNase_HI_RT_Ty1"/>
    <property type="match status" value="1"/>
</dbReference>
<reference evidence="6" key="2">
    <citation type="submission" date="2022-01" db="EMBL/GenBank/DDBJ databases">
        <authorList>
            <person name="Yamashiro T."/>
            <person name="Shiraishi A."/>
            <person name="Satake H."/>
            <person name="Nakayama K."/>
        </authorList>
    </citation>
    <scope>NUCLEOTIDE SEQUENCE</scope>
</reference>
<comment type="caution">
    <text evidence="6">The sequence shown here is derived from an EMBL/GenBank/DDBJ whole genome shotgun (WGS) entry which is preliminary data.</text>
</comment>
<keyword evidence="1" id="KW-0479">Metal-binding</keyword>
<keyword evidence="2" id="KW-0378">Hydrolase</keyword>
<dbReference type="PANTHER" id="PTHR42648">
    <property type="entry name" value="TRANSPOSASE, PUTATIVE-RELATED"/>
    <property type="match status" value="1"/>
</dbReference>
<dbReference type="InterPro" id="IPR039537">
    <property type="entry name" value="Retrotran_Ty1/copia-like"/>
</dbReference>
<name>A0ABQ5DXN8_9ASTR</name>
<feature type="compositionally biased region" description="Polar residues" evidence="3">
    <location>
        <begin position="125"/>
        <end position="146"/>
    </location>
</feature>
<evidence type="ECO:0000259" key="4">
    <source>
        <dbReference type="Pfam" id="PF07727"/>
    </source>
</evidence>
<keyword evidence="7" id="KW-1185">Reference proteome</keyword>
<evidence type="ECO:0000313" key="6">
    <source>
        <dbReference type="EMBL" id="GJT41864.1"/>
    </source>
</evidence>
<evidence type="ECO:0000313" key="7">
    <source>
        <dbReference type="Proteomes" id="UP001151760"/>
    </source>
</evidence>
<evidence type="ECO:0000256" key="3">
    <source>
        <dbReference type="SAM" id="MobiDB-lite"/>
    </source>
</evidence>
<sequence>MKDESRSNLKDEENDFMLDNYYGDETLEELTVAVIMMARIQPANNNANSEPSYDAMAISEKNPKRLKKAIAAQPKMYHGAMLHSTNLKIDSPDFEEILEDAKEIGSSNSVRRPKSKDTKSKNRVLKNTNGKSSSAYIRKTPSSVRIDSNKSETKNSNECQSNNLEADDLLTDSRESNLYTISISDLVVCSPVDLMSKATSTYSWLWHRRLSHLNFGTTNQLTLIDLVNWLLKFKYNKDHLCSACEKGKSKKASFPSKLVPSTESKLELIHMDLCGPMRVERPDLNYLNFQDTSDDMNEIPSQQDLDNLLGPLEPIIQESSIPVLDTRSDEQLQEDVAELDGNTIMHSFENPKFEEDESSSNYQDPSNIYEFHQQHRYTDNLTEPKNIKEAIVDHSWIESVQDELNQFKRQDLWELVPLPKGRHAIKVKWLSKNKTDAKNTIIWNKSRLVAKGYSQQEGIDFEESSAPVARLEAVRMFVAYAAHKHITIYQTDVKTAFFNGPLKEEVFHLYVHIIKHTQLKKTSKRSKGSFDADLARCLDDYKSTCGGLQFLGDKLVSWSSKKQDCTVMSTTEAEYVSLSAYCA</sequence>
<gene>
    <name evidence="6" type="ORF">Tco_0941729</name>
</gene>
<feature type="domain" description="Reverse transcriptase Ty1/copia-type" evidence="4">
    <location>
        <begin position="411"/>
        <end position="507"/>
    </location>
</feature>
<dbReference type="InterPro" id="IPR025724">
    <property type="entry name" value="GAG-pre-integrase_dom"/>
</dbReference>
<dbReference type="Proteomes" id="UP001151760">
    <property type="component" value="Unassembled WGS sequence"/>
</dbReference>
<dbReference type="EMBL" id="BQNB010015596">
    <property type="protein sequence ID" value="GJT41864.1"/>
    <property type="molecule type" value="Genomic_DNA"/>
</dbReference>
<evidence type="ECO:0000256" key="2">
    <source>
        <dbReference type="ARBA" id="ARBA00022801"/>
    </source>
</evidence>
<proteinExistence type="predicted"/>
<dbReference type="PANTHER" id="PTHR42648:SF18">
    <property type="entry name" value="RETROTRANSPOSON, UNCLASSIFIED-LIKE PROTEIN"/>
    <property type="match status" value="1"/>
</dbReference>
<feature type="domain" description="GAG-pre-integrase" evidence="5">
    <location>
        <begin position="177"/>
        <end position="249"/>
    </location>
</feature>
<dbReference type="Pfam" id="PF13976">
    <property type="entry name" value="gag_pre-integrs"/>
    <property type="match status" value="1"/>
</dbReference>
<reference evidence="6" key="1">
    <citation type="journal article" date="2022" name="Int. J. Mol. Sci.">
        <title>Draft Genome of Tanacetum Coccineum: Genomic Comparison of Closely Related Tanacetum-Family Plants.</title>
        <authorList>
            <person name="Yamashiro T."/>
            <person name="Shiraishi A."/>
            <person name="Nakayama K."/>
            <person name="Satake H."/>
        </authorList>
    </citation>
    <scope>NUCLEOTIDE SEQUENCE</scope>
</reference>
<dbReference type="Pfam" id="PF07727">
    <property type="entry name" value="RVT_2"/>
    <property type="match status" value="1"/>
</dbReference>